<organism evidence="1 2">
    <name type="scientific">Streptomyces lannensis</name>
    <dbReference type="NCBI Taxonomy" id="766498"/>
    <lineage>
        <taxon>Bacteria</taxon>
        <taxon>Bacillati</taxon>
        <taxon>Actinomycetota</taxon>
        <taxon>Actinomycetes</taxon>
        <taxon>Kitasatosporales</taxon>
        <taxon>Streptomycetaceae</taxon>
        <taxon>Streptomyces</taxon>
    </lineage>
</organism>
<protein>
    <submittedName>
        <fullName evidence="1">Uncharacterized protein</fullName>
    </submittedName>
</protein>
<name>A0ABP7K4M9_9ACTN</name>
<accession>A0ABP7K4M9</accession>
<evidence type="ECO:0000313" key="2">
    <source>
        <dbReference type="Proteomes" id="UP001501563"/>
    </source>
</evidence>
<dbReference type="Proteomes" id="UP001501563">
    <property type="component" value="Unassembled WGS sequence"/>
</dbReference>
<reference evidence="2" key="1">
    <citation type="journal article" date="2019" name="Int. J. Syst. Evol. Microbiol.">
        <title>The Global Catalogue of Microorganisms (GCM) 10K type strain sequencing project: providing services to taxonomists for standard genome sequencing and annotation.</title>
        <authorList>
            <consortium name="The Broad Institute Genomics Platform"/>
            <consortium name="The Broad Institute Genome Sequencing Center for Infectious Disease"/>
            <person name="Wu L."/>
            <person name="Ma J."/>
        </authorList>
    </citation>
    <scope>NUCLEOTIDE SEQUENCE [LARGE SCALE GENOMIC DNA]</scope>
    <source>
        <strain evidence="2">JCM 16578</strain>
    </source>
</reference>
<sequence>MSEGLALDGLSVPLRVLRLLAIDFPHLTAPNVDVSPLYPQVLRLSLHESSCDSFAAFESCRRALGIEPATVDFHTQSDGRTAVLKGCGVYGGADIELTAYAALPADDTAFAGAGGAQ</sequence>
<proteinExistence type="predicted"/>
<gene>
    <name evidence="1" type="ORF">GCM10022207_32710</name>
</gene>
<dbReference type="EMBL" id="BAAAZA010000008">
    <property type="protein sequence ID" value="GAA3865733.1"/>
    <property type="molecule type" value="Genomic_DNA"/>
</dbReference>
<keyword evidence="2" id="KW-1185">Reference proteome</keyword>
<dbReference type="RefSeq" id="WP_345548941.1">
    <property type="nucleotide sequence ID" value="NZ_BAAAZA010000008.1"/>
</dbReference>
<evidence type="ECO:0000313" key="1">
    <source>
        <dbReference type="EMBL" id="GAA3865733.1"/>
    </source>
</evidence>
<comment type="caution">
    <text evidence="1">The sequence shown here is derived from an EMBL/GenBank/DDBJ whole genome shotgun (WGS) entry which is preliminary data.</text>
</comment>